<dbReference type="AlphaFoldDB" id="A0A4Q1KP51"/>
<reference evidence="2" key="1">
    <citation type="submission" date="2019-01" db="EMBL/GenBank/DDBJ databases">
        <title>Cytophagaceae bacterium strain CAR-16.</title>
        <authorList>
            <person name="Chen W.-M."/>
        </authorList>
    </citation>
    <scope>NUCLEOTIDE SEQUENCE [LARGE SCALE GENOMIC DNA]</scope>
    <source>
        <strain evidence="2">ICH-30</strain>
    </source>
</reference>
<accession>A0A4Q1KP51</accession>
<organism evidence="1 2">
    <name type="scientific">Flavobacterium piscinae</name>
    <dbReference type="NCBI Taxonomy" id="2506424"/>
    <lineage>
        <taxon>Bacteria</taxon>
        <taxon>Pseudomonadati</taxon>
        <taxon>Bacteroidota</taxon>
        <taxon>Flavobacteriia</taxon>
        <taxon>Flavobacteriales</taxon>
        <taxon>Flavobacteriaceae</taxon>
        <taxon>Flavobacterium</taxon>
    </lineage>
</organism>
<dbReference type="OrthoDB" id="982229at2"/>
<dbReference type="PROSITE" id="PS51257">
    <property type="entry name" value="PROKAR_LIPOPROTEIN"/>
    <property type="match status" value="1"/>
</dbReference>
<proteinExistence type="predicted"/>
<dbReference type="EMBL" id="SBKQ01000010">
    <property type="protein sequence ID" value="RXR31345.1"/>
    <property type="molecule type" value="Genomic_DNA"/>
</dbReference>
<dbReference type="Proteomes" id="UP000289734">
    <property type="component" value="Unassembled WGS sequence"/>
</dbReference>
<gene>
    <name evidence="1" type="ORF">EQG68_10715</name>
</gene>
<comment type="caution">
    <text evidence="1">The sequence shown here is derived from an EMBL/GenBank/DDBJ whole genome shotgun (WGS) entry which is preliminary data.</text>
</comment>
<evidence type="ECO:0000313" key="1">
    <source>
        <dbReference type="EMBL" id="RXR31345.1"/>
    </source>
</evidence>
<dbReference type="RefSeq" id="WP_129464883.1">
    <property type="nucleotide sequence ID" value="NZ_SBKQ01000010.1"/>
</dbReference>
<keyword evidence="2" id="KW-1185">Reference proteome</keyword>
<name>A0A4Q1KP51_9FLAO</name>
<sequence length="151" mass="17329">MKKYLSTACLVLFFFSCQNKSETTNEEKIDSTATTEKKSFEMYELSEMALLMEQMYVDNQRLKERIEKGETVGEFPSHFAKIHEAIMTDPSENDAFFKENAQVFLAAQEKIYNDPANAKEHYSNAIQACISCHEVKCSGPIPRIKKLQLKP</sequence>
<protein>
    <recommendedName>
        <fullName evidence="3">Cytochrome c</fullName>
    </recommendedName>
</protein>
<evidence type="ECO:0000313" key="2">
    <source>
        <dbReference type="Proteomes" id="UP000289734"/>
    </source>
</evidence>
<evidence type="ECO:0008006" key="3">
    <source>
        <dbReference type="Google" id="ProtNLM"/>
    </source>
</evidence>